<feature type="domain" description="Capsular polysaccharide assembling protein CapF C-terminal" evidence="2">
    <location>
        <begin position="256"/>
        <end position="365"/>
    </location>
</feature>
<dbReference type="EMBL" id="CP014162">
    <property type="protein sequence ID" value="AMB97025.1"/>
    <property type="molecule type" value="Genomic_DNA"/>
</dbReference>
<dbReference type="Pfam" id="PF01370">
    <property type="entry name" value="Epimerase"/>
    <property type="match status" value="1"/>
</dbReference>
<dbReference type="RefSeq" id="WP_026466364.1">
    <property type="nucleotide sequence ID" value="NZ_CP014162.1"/>
</dbReference>
<reference evidence="3 4" key="1">
    <citation type="journal article" date="2016" name="Genome Announc.">
        <title>Complete Genome Sequences of Aerococcus christensenii CCUG 28831T, Aerococcus sanguinicola CCUG 43001T, Aerococcus urinae CCUG 36881T, Aerococcus urinaeequi CCUG 28094T, Aerococcus urinaehominis CCUG 42038 BT, and Aerococcus viridans CCUG 4311T.</title>
        <authorList>
            <person name="Carkaci D."/>
            <person name="Dargis R."/>
            <person name="Nielsen X.C."/>
            <person name="Skovgaard O."/>
            <person name="Fuursted K."/>
            <person name="Christensen J.J."/>
        </authorList>
    </citation>
    <scope>NUCLEOTIDE SEQUENCE [LARGE SCALE GENOMIC DNA]</scope>
    <source>
        <strain evidence="3 4">CCUG28094</strain>
    </source>
</reference>
<accession>A0AAC9F3P3</accession>
<evidence type="ECO:0000313" key="3">
    <source>
        <dbReference type="EMBL" id="AMB97025.1"/>
    </source>
</evidence>
<name>A0AAC9F3P3_9LACT</name>
<proteinExistence type="predicted"/>
<dbReference type="Gene3D" id="2.60.120.10">
    <property type="entry name" value="Jelly Rolls"/>
    <property type="match status" value="1"/>
</dbReference>
<dbReference type="CDD" id="cd05261">
    <property type="entry name" value="CAPF_like_SDR_e"/>
    <property type="match status" value="1"/>
</dbReference>
<dbReference type="SUPFAM" id="SSF51182">
    <property type="entry name" value="RmlC-like cupins"/>
    <property type="match status" value="1"/>
</dbReference>
<dbReference type="AlphaFoldDB" id="A0AAC9F3P3"/>
<dbReference type="SUPFAM" id="SSF51735">
    <property type="entry name" value="NAD(P)-binding Rossmann-fold domains"/>
    <property type="match status" value="1"/>
</dbReference>
<evidence type="ECO:0000259" key="2">
    <source>
        <dbReference type="Pfam" id="PF14667"/>
    </source>
</evidence>
<organism evidence="3 4">
    <name type="scientific">Aerococcus urinaeequi</name>
    <dbReference type="NCBI Taxonomy" id="51665"/>
    <lineage>
        <taxon>Bacteria</taxon>
        <taxon>Bacillati</taxon>
        <taxon>Bacillota</taxon>
        <taxon>Bacilli</taxon>
        <taxon>Lactobacillales</taxon>
        <taxon>Aerococcaceae</taxon>
        <taxon>Aerococcus</taxon>
    </lineage>
</organism>
<dbReference type="Gene3D" id="3.40.50.720">
    <property type="entry name" value="NAD(P)-binding Rossmann-like Domain"/>
    <property type="match status" value="1"/>
</dbReference>
<dbReference type="Proteomes" id="UP000067698">
    <property type="component" value="Chromosome"/>
</dbReference>
<dbReference type="GeneID" id="92866261"/>
<dbReference type="PANTHER" id="PTHR43245:SF55">
    <property type="entry name" value="NAD(P)-BINDING DOMAIN-CONTAINING PROTEIN"/>
    <property type="match status" value="1"/>
</dbReference>
<dbReference type="PANTHER" id="PTHR43245">
    <property type="entry name" value="BIFUNCTIONAL POLYMYXIN RESISTANCE PROTEIN ARNA"/>
    <property type="match status" value="1"/>
</dbReference>
<dbReference type="InterPro" id="IPR036291">
    <property type="entry name" value="NAD(P)-bd_dom_sf"/>
</dbReference>
<reference evidence="4" key="2">
    <citation type="submission" date="2016-01" db="EMBL/GenBank/DDBJ databases">
        <title>Six Aerococcus type strain genome sequencing and assembly using PacBio and Illumina Hiseq.</title>
        <authorList>
            <person name="Carkaci D."/>
            <person name="Dargis R."/>
            <person name="Nielsen X.C."/>
            <person name="Skovgaard O."/>
            <person name="Fuursted K."/>
            <person name="Christensen J.J."/>
        </authorList>
    </citation>
    <scope>NUCLEOTIDE SEQUENCE [LARGE SCALE GENOMIC DNA]</scope>
    <source>
        <strain evidence="4">CCUG28094</strain>
    </source>
</reference>
<dbReference type="InterPro" id="IPR014710">
    <property type="entry name" value="RmlC-like_jellyroll"/>
</dbReference>
<dbReference type="InterPro" id="IPR029303">
    <property type="entry name" value="CapF_C"/>
</dbReference>
<dbReference type="Pfam" id="PF14667">
    <property type="entry name" value="Polysacc_synt_C"/>
    <property type="match status" value="1"/>
</dbReference>
<dbReference type="InterPro" id="IPR001509">
    <property type="entry name" value="Epimerase_deHydtase"/>
</dbReference>
<protein>
    <submittedName>
        <fullName evidence="3">Capsular biosynthesis protein</fullName>
    </submittedName>
</protein>
<sequence>MKILVTGAKGFVGRNLVADLKVNKIGEVFEYDRDSSREDLERWTAEVDFIYHLAGVNRPENENEFMEGNFGFTSELLELLKKHNNKASIMISSSIQAALDNPYGNSKKAGEDLMFQYAKETGAKVYVYRFANLFGKWSRPNYNTVVATFCHRIARNEEIQVNNPEAPIELTYIDDVVSELKLALEDKAHKDGQFNYVPLTYQTTVGHVADLIKSFKVSREDLYVPNQEDGLSKKLYATYLSFLPENHFSYELDMKSDDRGSFTEFLKSPERGQVSINVAHPGITKGQHWHHSKNEKFLVVQGSGMIRFRKYGEEEVIEYTVSGKKLEVVDIPTGYTHSIVNTGEEDMVTVMWANEVFEPKNPDTYYEEV</sequence>
<dbReference type="InterPro" id="IPR050177">
    <property type="entry name" value="Lipid_A_modif_metabolic_enz"/>
</dbReference>
<gene>
    <name evidence="3" type="ORF">AWM74_01705</name>
</gene>
<dbReference type="InterPro" id="IPR011051">
    <property type="entry name" value="RmlC_Cupin_sf"/>
</dbReference>
<evidence type="ECO:0000313" key="4">
    <source>
        <dbReference type="Proteomes" id="UP000067698"/>
    </source>
</evidence>
<dbReference type="CDD" id="cd07007">
    <property type="entry name" value="cupin_CapF-like_C"/>
    <property type="match status" value="1"/>
</dbReference>
<feature type="domain" description="NAD-dependent epimerase/dehydratase" evidence="1">
    <location>
        <begin position="3"/>
        <end position="189"/>
    </location>
</feature>
<evidence type="ECO:0000259" key="1">
    <source>
        <dbReference type="Pfam" id="PF01370"/>
    </source>
</evidence>